<name>A0A3L8E3Z4_OOCBI</name>
<dbReference type="OrthoDB" id="7554224at2759"/>
<proteinExistence type="predicted"/>
<reference evidence="1 2" key="1">
    <citation type="journal article" date="2018" name="Genome Res.">
        <title>The genomic architecture and molecular evolution of ant odorant receptors.</title>
        <authorList>
            <person name="McKenzie S.K."/>
            <person name="Kronauer D.J.C."/>
        </authorList>
    </citation>
    <scope>NUCLEOTIDE SEQUENCE [LARGE SCALE GENOMIC DNA]</scope>
    <source>
        <strain evidence="1">Clonal line C1</strain>
    </source>
</reference>
<gene>
    <name evidence="1" type="ORF">DMN91_001147</name>
</gene>
<organism evidence="1 2">
    <name type="scientific">Ooceraea biroi</name>
    <name type="common">Clonal raider ant</name>
    <name type="synonym">Cerapachys biroi</name>
    <dbReference type="NCBI Taxonomy" id="2015173"/>
    <lineage>
        <taxon>Eukaryota</taxon>
        <taxon>Metazoa</taxon>
        <taxon>Ecdysozoa</taxon>
        <taxon>Arthropoda</taxon>
        <taxon>Hexapoda</taxon>
        <taxon>Insecta</taxon>
        <taxon>Pterygota</taxon>
        <taxon>Neoptera</taxon>
        <taxon>Endopterygota</taxon>
        <taxon>Hymenoptera</taxon>
        <taxon>Apocrita</taxon>
        <taxon>Aculeata</taxon>
        <taxon>Formicoidea</taxon>
        <taxon>Formicidae</taxon>
        <taxon>Dorylinae</taxon>
        <taxon>Ooceraea</taxon>
    </lineage>
</organism>
<protein>
    <submittedName>
        <fullName evidence="1">Uncharacterized protein</fullName>
    </submittedName>
</protein>
<accession>A0A3L8E3Z4</accession>
<evidence type="ECO:0000313" key="1">
    <source>
        <dbReference type="EMBL" id="RLU27346.1"/>
    </source>
</evidence>
<dbReference type="AlphaFoldDB" id="A0A3L8E3Z4"/>
<sequence>MRRTFYQRFVRHPAYMTMNMRVDIQIPLLEELGQNFTEHYEEVMRSMERLYAVPSEKLRVWMVWLANIGEIADEWHKWLRTYIDLIMRIAERLQMAAEDVPEERKIESTFAYRSVAAAAALNPCATYECTDCT</sequence>
<evidence type="ECO:0000313" key="2">
    <source>
        <dbReference type="Proteomes" id="UP000279307"/>
    </source>
</evidence>
<dbReference type="EMBL" id="QOIP01000001">
    <property type="protein sequence ID" value="RLU27346.1"/>
    <property type="molecule type" value="Genomic_DNA"/>
</dbReference>
<comment type="caution">
    <text evidence="1">The sequence shown here is derived from an EMBL/GenBank/DDBJ whole genome shotgun (WGS) entry which is preliminary data.</text>
</comment>
<dbReference type="Proteomes" id="UP000279307">
    <property type="component" value="Chromosome 1"/>
</dbReference>